<feature type="transmembrane region" description="Helical" evidence="1">
    <location>
        <begin position="69"/>
        <end position="87"/>
    </location>
</feature>
<keyword evidence="1" id="KW-1133">Transmembrane helix</keyword>
<dbReference type="Proteomes" id="UP000095645">
    <property type="component" value="Unassembled WGS sequence"/>
</dbReference>
<gene>
    <name evidence="3" type="ORF">ERS852395_02900</name>
    <name evidence="2" type="ORF">ERS852476_01508</name>
    <name evidence="4" type="ORF">ERS852569_02481</name>
</gene>
<dbReference type="Proteomes" id="UP000095447">
    <property type="component" value="Unassembled WGS sequence"/>
</dbReference>
<keyword evidence="1" id="KW-0472">Membrane</keyword>
<evidence type="ECO:0000313" key="3">
    <source>
        <dbReference type="EMBL" id="CUO39420.1"/>
    </source>
</evidence>
<dbReference type="EMBL" id="CYZP01000011">
    <property type="protein sequence ID" value="CUN95719.1"/>
    <property type="molecule type" value="Genomic_DNA"/>
</dbReference>
<name>A0A174B676_9FIRM</name>
<evidence type="ECO:0000256" key="1">
    <source>
        <dbReference type="SAM" id="Phobius"/>
    </source>
</evidence>
<feature type="transmembrane region" description="Helical" evidence="1">
    <location>
        <begin position="6"/>
        <end position="24"/>
    </location>
</feature>
<dbReference type="EMBL" id="CZBP01000020">
    <property type="protein sequence ID" value="CUQ21574.1"/>
    <property type="molecule type" value="Genomic_DNA"/>
</dbReference>
<dbReference type="Pfam" id="PF06961">
    <property type="entry name" value="DUF1294"/>
    <property type="match status" value="1"/>
</dbReference>
<evidence type="ECO:0000313" key="6">
    <source>
        <dbReference type="Proteomes" id="UP000095645"/>
    </source>
</evidence>
<dbReference type="EMBL" id="CYZA01000020">
    <property type="protein sequence ID" value="CUO39420.1"/>
    <property type="molecule type" value="Genomic_DNA"/>
</dbReference>
<dbReference type="RefSeq" id="WP_020993650.1">
    <property type="nucleotide sequence ID" value="NZ_CYZA01000020.1"/>
</dbReference>
<dbReference type="AlphaFoldDB" id="A0A174B676"/>
<sequence>MTSTNLLYIYVIIINVVTFFIYGLDKSRAKAGQWRIPEAQLIFLAVIGGSVGALAGMKVFHHKTRKPKFKTGVPAILIIQLIIYFLFSGNEGIILRL</sequence>
<dbReference type="Proteomes" id="UP000095762">
    <property type="component" value="Unassembled WGS sequence"/>
</dbReference>
<evidence type="ECO:0000313" key="5">
    <source>
        <dbReference type="Proteomes" id="UP000095447"/>
    </source>
</evidence>
<feature type="transmembrane region" description="Helical" evidence="1">
    <location>
        <begin position="36"/>
        <end position="57"/>
    </location>
</feature>
<evidence type="ECO:0000313" key="2">
    <source>
        <dbReference type="EMBL" id="CUN95719.1"/>
    </source>
</evidence>
<proteinExistence type="predicted"/>
<accession>A0A174B676</accession>
<evidence type="ECO:0000313" key="4">
    <source>
        <dbReference type="EMBL" id="CUQ21574.1"/>
    </source>
</evidence>
<dbReference type="InterPro" id="IPR010718">
    <property type="entry name" value="DUF1294"/>
</dbReference>
<evidence type="ECO:0000313" key="7">
    <source>
        <dbReference type="Proteomes" id="UP000095762"/>
    </source>
</evidence>
<keyword evidence="1" id="KW-0812">Transmembrane</keyword>
<protein>
    <submittedName>
        <fullName evidence="2">Protein of uncharacterized function (DUF1294)</fullName>
    </submittedName>
</protein>
<organism evidence="2 6">
    <name type="scientific">Blautia obeum</name>
    <dbReference type="NCBI Taxonomy" id="40520"/>
    <lineage>
        <taxon>Bacteria</taxon>
        <taxon>Bacillati</taxon>
        <taxon>Bacillota</taxon>
        <taxon>Clostridia</taxon>
        <taxon>Lachnospirales</taxon>
        <taxon>Lachnospiraceae</taxon>
        <taxon>Blautia</taxon>
    </lineage>
</organism>
<reference evidence="5 6" key="1">
    <citation type="submission" date="2015-09" db="EMBL/GenBank/DDBJ databases">
        <authorList>
            <consortium name="Pathogen Informatics"/>
        </authorList>
    </citation>
    <scope>NUCLEOTIDE SEQUENCE [LARGE SCALE GENOMIC DNA]</scope>
    <source>
        <strain evidence="3 5">2789STDY5608838</strain>
        <strain evidence="2 6">2789STDY5834861</strain>
        <strain evidence="4 7">2789STDY5834957</strain>
    </source>
</reference>